<keyword evidence="2" id="KW-0238">DNA-binding</keyword>
<keyword evidence="3" id="KW-0804">Transcription</keyword>
<gene>
    <name evidence="5" type="ORF">GCM10007424_24000</name>
</gene>
<evidence type="ECO:0000256" key="3">
    <source>
        <dbReference type="ARBA" id="ARBA00023163"/>
    </source>
</evidence>
<dbReference type="PANTHER" id="PTHR43280">
    <property type="entry name" value="ARAC-FAMILY TRANSCRIPTIONAL REGULATOR"/>
    <property type="match status" value="1"/>
</dbReference>
<dbReference type="InterPro" id="IPR009057">
    <property type="entry name" value="Homeodomain-like_sf"/>
</dbReference>
<evidence type="ECO:0000259" key="4">
    <source>
        <dbReference type="PROSITE" id="PS01124"/>
    </source>
</evidence>
<sequence length="305" mass="35367">MKKDKNLPYHYDSLFELHRILGLPKPQHPLVSLINNEHNKLVAGKIQSLRTSAFYKISFKSNLNGKLKYGQHYYDFEDGGMFFVAPNQVTESSDSNGDFSGYTLIVHPDFLLTYPLAKKIKQFGFFSYTTNEALHLSTGEKEIIIPIFQNIEKELQNRIDDFSQDVIISQIETLLNYSNRFYKRQFITRKAVNNDLLEKFEAFLERDFQEKQLLLHGMPTVQLMAERLNLSSSYLSDMLRAITGQSAQHHIHHKLIEIAKEKLSSTNSSISEIAYELGFEHPQSFSRLFKQKTRQSPVEFRAGFN</sequence>
<dbReference type="Pfam" id="PF12833">
    <property type="entry name" value="HTH_18"/>
    <property type="match status" value="1"/>
</dbReference>
<reference evidence="6" key="1">
    <citation type="journal article" date="2019" name="Int. J. Syst. Evol. Microbiol.">
        <title>The Global Catalogue of Microorganisms (GCM) 10K type strain sequencing project: providing services to taxonomists for standard genome sequencing and annotation.</title>
        <authorList>
            <consortium name="The Broad Institute Genomics Platform"/>
            <consortium name="The Broad Institute Genome Sequencing Center for Infectious Disease"/>
            <person name="Wu L."/>
            <person name="Ma J."/>
        </authorList>
    </citation>
    <scope>NUCLEOTIDE SEQUENCE [LARGE SCALE GENOMIC DNA]</scope>
    <source>
        <strain evidence="6">CGMCC 1.15461</strain>
    </source>
</reference>
<dbReference type="PANTHER" id="PTHR43280:SF32">
    <property type="entry name" value="TRANSCRIPTIONAL REGULATORY PROTEIN"/>
    <property type="match status" value="1"/>
</dbReference>
<dbReference type="PROSITE" id="PS01124">
    <property type="entry name" value="HTH_ARAC_FAMILY_2"/>
    <property type="match status" value="1"/>
</dbReference>
<dbReference type="PRINTS" id="PR00032">
    <property type="entry name" value="HTHARAC"/>
</dbReference>
<dbReference type="InterPro" id="IPR018060">
    <property type="entry name" value="HTH_AraC"/>
</dbReference>
<feature type="domain" description="HTH araC/xylS-type" evidence="4">
    <location>
        <begin position="198"/>
        <end position="303"/>
    </location>
</feature>
<accession>A0ABQ1K1C8</accession>
<name>A0ABQ1K1C8_9FLAO</name>
<dbReference type="Gene3D" id="1.10.10.60">
    <property type="entry name" value="Homeodomain-like"/>
    <property type="match status" value="1"/>
</dbReference>
<dbReference type="Proteomes" id="UP000615760">
    <property type="component" value="Unassembled WGS sequence"/>
</dbReference>
<protein>
    <submittedName>
        <fullName evidence="5">AraC family transcriptional regulator</fullName>
    </submittedName>
</protein>
<evidence type="ECO:0000313" key="5">
    <source>
        <dbReference type="EMBL" id="GGB83174.1"/>
    </source>
</evidence>
<evidence type="ECO:0000256" key="2">
    <source>
        <dbReference type="ARBA" id="ARBA00023125"/>
    </source>
</evidence>
<evidence type="ECO:0000256" key="1">
    <source>
        <dbReference type="ARBA" id="ARBA00023015"/>
    </source>
</evidence>
<dbReference type="RefSeq" id="WP_188621547.1">
    <property type="nucleotide sequence ID" value="NZ_BMJE01000006.1"/>
</dbReference>
<keyword evidence="1" id="KW-0805">Transcription regulation</keyword>
<dbReference type="SMART" id="SM00342">
    <property type="entry name" value="HTH_ARAC"/>
    <property type="match status" value="1"/>
</dbReference>
<organism evidence="5 6">
    <name type="scientific">Flavobacterium suaedae</name>
    <dbReference type="NCBI Taxonomy" id="1767027"/>
    <lineage>
        <taxon>Bacteria</taxon>
        <taxon>Pseudomonadati</taxon>
        <taxon>Bacteroidota</taxon>
        <taxon>Flavobacteriia</taxon>
        <taxon>Flavobacteriales</taxon>
        <taxon>Flavobacteriaceae</taxon>
        <taxon>Flavobacterium</taxon>
    </lineage>
</organism>
<comment type="caution">
    <text evidence="5">The sequence shown here is derived from an EMBL/GenBank/DDBJ whole genome shotgun (WGS) entry which is preliminary data.</text>
</comment>
<dbReference type="InterPro" id="IPR020449">
    <property type="entry name" value="Tscrpt_reg_AraC-type_HTH"/>
</dbReference>
<keyword evidence="6" id="KW-1185">Reference proteome</keyword>
<dbReference type="SUPFAM" id="SSF46689">
    <property type="entry name" value="Homeodomain-like"/>
    <property type="match status" value="1"/>
</dbReference>
<evidence type="ECO:0000313" key="6">
    <source>
        <dbReference type="Proteomes" id="UP000615760"/>
    </source>
</evidence>
<dbReference type="EMBL" id="BMJE01000006">
    <property type="protein sequence ID" value="GGB83174.1"/>
    <property type="molecule type" value="Genomic_DNA"/>
</dbReference>
<proteinExistence type="predicted"/>